<dbReference type="Proteomes" id="UP000030377">
    <property type="component" value="Unassembled WGS sequence"/>
</dbReference>
<sequence length="100" mass="11266">MERGFASILIAYDIHPAMEPAYDNLVQAIQSMGAWWHHLETVWIVRSDRTPEEIRDALKIYIGADDQLLVLDITGDRVGWVGVSDAGSRWLQDNVTARAS</sequence>
<evidence type="ECO:0008006" key="3">
    <source>
        <dbReference type="Google" id="ProtNLM"/>
    </source>
</evidence>
<accession>A0A0A3XZ49</accession>
<comment type="caution">
    <text evidence="1">The sequence shown here is derived from an EMBL/GenBank/DDBJ whole genome shotgun (WGS) entry which is preliminary data.</text>
</comment>
<name>A0A0A3XZ49_BRAJP</name>
<evidence type="ECO:0000313" key="1">
    <source>
        <dbReference type="EMBL" id="KGT79660.1"/>
    </source>
</evidence>
<reference evidence="1 2" key="1">
    <citation type="submission" date="2014-09" db="EMBL/GenBank/DDBJ databases">
        <title>Draft genome of Bradyrhizobium japonicum Is-34.</title>
        <authorList>
            <person name="Tsurumaru H."/>
            <person name="Yamakawa T."/>
            <person name="Hashimoto S."/>
            <person name="Okizaki K."/>
            <person name="Kanesaki Y."/>
            <person name="Yoshikawa H."/>
            <person name="Yajima S."/>
        </authorList>
    </citation>
    <scope>NUCLEOTIDE SEQUENCE [LARGE SCALE GENOMIC DNA]</scope>
    <source>
        <strain evidence="1 2">Is-34</strain>
    </source>
</reference>
<dbReference type="EMBL" id="JRPN01000010">
    <property type="protein sequence ID" value="KGT79660.1"/>
    <property type="molecule type" value="Genomic_DNA"/>
</dbReference>
<gene>
    <name evidence="1" type="ORF">MA20_11660</name>
</gene>
<evidence type="ECO:0000313" key="2">
    <source>
        <dbReference type="Proteomes" id="UP000030377"/>
    </source>
</evidence>
<proteinExistence type="predicted"/>
<protein>
    <recommendedName>
        <fullName evidence="3">SinR family protein</fullName>
    </recommendedName>
</protein>
<organism evidence="1 2">
    <name type="scientific">Bradyrhizobium japonicum</name>
    <dbReference type="NCBI Taxonomy" id="375"/>
    <lineage>
        <taxon>Bacteria</taxon>
        <taxon>Pseudomonadati</taxon>
        <taxon>Pseudomonadota</taxon>
        <taxon>Alphaproteobacteria</taxon>
        <taxon>Hyphomicrobiales</taxon>
        <taxon>Nitrobacteraceae</taxon>
        <taxon>Bradyrhizobium</taxon>
    </lineage>
</organism>
<dbReference type="AlphaFoldDB" id="A0A0A3XZ49"/>